<dbReference type="Proteomes" id="UP001417504">
    <property type="component" value="Unassembled WGS sequence"/>
</dbReference>
<sequence>MAAISGDSSCGDHVKIHGNPRYSVDTSEQLASDIISLRQVWRGSEGGGGSSEIRRNSRGIAVIRWGTRALIAEPGVSPQT</sequence>
<comment type="caution">
    <text evidence="2">The sequence shown here is derived from an EMBL/GenBank/DDBJ whole genome shotgun (WGS) entry which is preliminary data.</text>
</comment>
<keyword evidence="3" id="KW-1185">Reference proteome</keyword>
<evidence type="ECO:0000256" key="1">
    <source>
        <dbReference type="SAM" id="MobiDB-lite"/>
    </source>
</evidence>
<gene>
    <name evidence="2" type="ORF">Sjap_023615</name>
</gene>
<proteinExistence type="predicted"/>
<dbReference type="AlphaFoldDB" id="A0AAP0EH69"/>
<evidence type="ECO:0000313" key="2">
    <source>
        <dbReference type="EMBL" id="KAK9090438.1"/>
    </source>
</evidence>
<protein>
    <submittedName>
        <fullName evidence="2">Uncharacterized protein</fullName>
    </submittedName>
</protein>
<reference evidence="2 3" key="1">
    <citation type="submission" date="2024-01" db="EMBL/GenBank/DDBJ databases">
        <title>Genome assemblies of Stephania.</title>
        <authorList>
            <person name="Yang L."/>
        </authorList>
    </citation>
    <scope>NUCLEOTIDE SEQUENCE [LARGE SCALE GENOMIC DNA]</scope>
    <source>
        <strain evidence="2">QJT</strain>
        <tissue evidence="2">Leaf</tissue>
    </source>
</reference>
<organism evidence="2 3">
    <name type="scientific">Stephania japonica</name>
    <dbReference type="NCBI Taxonomy" id="461633"/>
    <lineage>
        <taxon>Eukaryota</taxon>
        <taxon>Viridiplantae</taxon>
        <taxon>Streptophyta</taxon>
        <taxon>Embryophyta</taxon>
        <taxon>Tracheophyta</taxon>
        <taxon>Spermatophyta</taxon>
        <taxon>Magnoliopsida</taxon>
        <taxon>Ranunculales</taxon>
        <taxon>Menispermaceae</taxon>
        <taxon>Menispermoideae</taxon>
        <taxon>Cissampelideae</taxon>
        <taxon>Stephania</taxon>
    </lineage>
</organism>
<dbReference type="EMBL" id="JBBNAE010000010">
    <property type="protein sequence ID" value="KAK9090438.1"/>
    <property type="molecule type" value="Genomic_DNA"/>
</dbReference>
<feature type="region of interest" description="Disordered" evidence="1">
    <location>
        <begin position="1"/>
        <end position="20"/>
    </location>
</feature>
<accession>A0AAP0EH69</accession>
<name>A0AAP0EH69_9MAGN</name>
<evidence type="ECO:0000313" key="3">
    <source>
        <dbReference type="Proteomes" id="UP001417504"/>
    </source>
</evidence>